<name>A0A845B5X7_9SPHN</name>
<protein>
    <submittedName>
        <fullName evidence="1">Uncharacterized protein</fullName>
    </submittedName>
</protein>
<dbReference type="RefSeq" id="WP_160756392.1">
    <property type="nucleotide sequence ID" value="NZ_WTYL01000002.1"/>
</dbReference>
<dbReference type="AlphaFoldDB" id="A0A845B5X7"/>
<evidence type="ECO:0000313" key="2">
    <source>
        <dbReference type="Proteomes" id="UP000431922"/>
    </source>
</evidence>
<evidence type="ECO:0000313" key="1">
    <source>
        <dbReference type="EMBL" id="MXP44847.1"/>
    </source>
</evidence>
<dbReference type="EMBL" id="WTYL01000002">
    <property type="protein sequence ID" value="MXP44847.1"/>
    <property type="molecule type" value="Genomic_DNA"/>
</dbReference>
<proteinExistence type="predicted"/>
<reference evidence="1 2" key="1">
    <citation type="submission" date="2019-12" db="EMBL/GenBank/DDBJ databases">
        <title>Genomic-based taxomic classification of the family Erythrobacteraceae.</title>
        <authorList>
            <person name="Xu L."/>
        </authorList>
    </citation>
    <scope>NUCLEOTIDE SEQUENCE [LARGE SCALE GENOMIC DNA]</scope>
    <source>
        <strain evidence="1 2">KCTC 42453</strain>
    </source>
</reference>
<gene>
    <name evidence="1" type="ORF">GRI65_10300</name>
</gene>
<dbReference type="Proteomes" id="UP000431922">
    <property type="component" value="Unassembled WGS sequence"/>
</dbReference>
<comment type="caution">
    <text evidence="1">The sequence shown here is derived from an EMBL/GenBank/DDBJ whole genome shotgun (WGS) entry which is preliminary data.</text>
</comment>
<keyword evidence="2" id="KW-1185">Reference proteome</keyword>
<sequence length="68" mass="7353">MYGVQWSGEECAHIGLPGAKLAHDRAGAVTVARQRGFEIVDRAQQHLLDELGRDRLGGKLEALLEGEG</sequence>
<organism evidence="1 2">
    <name type="scientific">Allopontixanthobacter sediminis</name>
    <dbReference type="NCBI Taxonomy" id="1689985"/>
    <lineage>
        <taxon>Bacteria</taxon>
        <taxon>Pseudomonadati</taxon>
        <taxon>Pseudomonadota</taxon>
        <taxon>Alphaproteobacteria</taxon>
        <taxon>Sphingomonadales</taxon>
        <taxon>Erythrobacteraceae</taxon>
        <taxon>Allopontixanthobacter</taxon>
    </lineage>
</organism>
<accession>A0A845B5X7</accession>